<name>A0A0D9Z3C3_9ORYZ</name>
<protein>
    <submittedName>
        <fullName evidence="2">Uncharacterized protein</fullName>
    </submittedName>
</protein>
<dbReference type="Gramene" id="OGLUM03G06900.3">
    <property type="protein sequence ID" value="OGLUM03G06900.3"/>
    <property type="gene ID" value="OGLUM03G06900"/>
</dbReference>
<evidence type="ECO:0000256" key="1">
    <source>
        <dbReference type="SAM" id="MobiDB-lite"/>
    </source>
</evidence>
<feature type="compositionally biased region" description="Pro residues" evidence="1">
    <location>
        <begin position="37"/>
        <end position="47"/>
    </location>
</feature>
<feature type="compositionally biased region" description="Polar residues" evidence="1">
    <location>
        <begin position="23"/>
        <end position="32"/>
    </location>
</feature>
<dbReference type="AlphaFoldDB" id="A0A0D9Z3C3"/>
<sequence>MVLHESLDGAGVSTVHARANGDPSISTATPATNHLISPPPLHSPPPFAGDNPTFGTTGSLSTAPPWILHLPLSITPPLGLLAPASHRSRLSMKCQSFIVYSMFARWSVVGATRWNATRVAPNSLRSILAEPYHI</sequence>
<keyword evidence="3" id="KW-1185">Reference proteome</keyword>
<evidence type="ECO:0000313" key="2">
    <source>
        <dbReference type="EnsemblPlants" id="OGLUM03G06900.3"/>
    </source>
</evidence>
<dbReference type="EnsemblPlants" id="OGLUM03G06900.3">
    <property type="protein sequence ID" value="OGLUM03G06900.3"/>
    <property type="gene ID" value="OGLUM03G06900"/>
</dbReference>
<organism evidence="2">
    <name type="scientific">Oryza glumipatula</name>
    <dbReference type="NCBI Taxonomy" id="40148"/>
    <lineage>
        <taxon>Eukaryota</taxon>
        <taxon>Viridiplantae</taxon>
        <taxon>Streptophyta</taxon>
        <taxon>Embryophyta</taxon>
        <taxon>Tracheophyta</taxon>
        <taxon>Spermatophyta</taxon>
        <taxon>Magnoliopsida</taxon>
        <taxon>Liliopsida</taxon>
        <taxon>Poales</taxon>
        <taxon>Poaceae</taxon>
        <taxon>BOP clade</taxon>
        <taxon>Oryzoideae</taxon>
        <taxon>Oryzeae</taxon>
        <taxon>Oryzinae</taxon>
        <taxon>Oryza</taxon>
    </lineage>
</organism>
<reference evidence="2" key="1">
    <citation type="submission" date="2015-04" db="UniProtKB">
        <authorList>
            <consortium name="EnsemblPlants"/>
        </authorList>
    </citation>
    <scope>IDENTIFICATION</scope>
</reference>
<reference evidence="2" key="2">
    <citation type="submission" date="2018-05" db="EMBL/GenBank/DDBJ databases">
        <title>OgluRS3 (Oryza glumaepatula Reference Sequence Version 3).</title>
        <authorList>
            <person name="Zhang J."/>
            <person name="Kudrna D."/>
            <person name="Lee S."/>
            <person name="Talag J."/>
            <person name="Welchert J."/>
            <person name="Wing R.A."/>
        </authorList>
    </citation>
    <scope>NUCLEOTIDE SEQUENCE [LARGE SCALE GENOMIC DNA]</scope>
</reference>
<evidence type="ECO:0000313" key="3">
    <source>
        <dbReference type="Proteomes" id="UP000026961"/>
    </source>
</evidence>
<feature type="region of interest" description="Disordered" evidence="1">
    <location>
        <begin position="13"/>
        <end position="55"/>
    </location>
</feature>
<dbReference type="Proteomes" id="UP000026961">
    <property type="component" value="Chromosome 3"/>
</dbReference>
<proteinExistence type="predicted"/>
<accession>A0A0D9Z3C3</accession>